<gene>
    <name evidence="1" type="ORF">A3A78_01175</name>
</gene>
<proteinExistence type="predicted"/>
<dbReference type="AlphaFoldDB" id="A0A1F4VF52"/>
<name>A0A1F4VF52_UNCKA</name>
<protein>
    <submittedName>
        <fullName evidence="1">Uncharacterized protein</fullName>
    </submittedName>
</protein>
<dbReference type="EMBL" id="MEVI01000002">
    <property type="protein sequence ID" value="OGC55550.1"/>
    <property type="molecule type" value="Genomic_DNA"/>
</dbReference>
<organism evidence="1 2">
    <name type="scientific">candidate division WWE3 bacterium RIFCSPLOWO2_01_FULL_41_18</name>
    <dbReference type="NCBI Taxonomy" id="1802625"/>
    <lineage>
        <taxon>Bacteria</taxon>
        <taxon>Katanobacteria</taxon>
    </lineage>
</organism>
<accession>A0A1F4VF52</accession>
<reference evidence="1 2" key="1">
    <citation type="journal article" date="2016" name="Nat. Commun.">
        <title>Thousands of microbial genomes shed light on interconnected biogeochemical processes in an aquifer system.</title>
        <authorList>
            <person name="Anantharaman K."/>
            <person name="Brown C.T."/>
            <person name="Hug L.A."/>
            <person name="Sharon I."/>
            <person name="Castelle C.J."/>
            <person name="Probst A.J."/>
            <person name="Thomas B.C."/>
            <person name="Singh A."/>
            <person name="Wilkins M.J."/>
            <person name="Karaoz U."/>
            <person name="Brodie E.L."/>
            <person name="Williams K.H."/>
            <person name="Hubbard S.S."/>
            <person name="Banfield J.F."/>
        </authorList>
    </citation>
    <scope>NUCLEOTIDE SEQUENCE [LARGE SCALE GENOMIC DNA]</scope>
</reference>
<sequence length="438" mass="47392">MLRREFALRLSPQKEEEMVKVAIGGPPHSGKTVLMGLLRTLLPRDSFVVVEAAPDGEGITGWSFEADPELVKAVRRKGKFLDGFVDWVVDSVRNSRMPVTLVDLGGMLLDVEGRFSPTGVKLTSQNERILSGCDYLLVIASPKYDEVVPTWISEAGRLGVKPLAILESVLVGAEDEVFETGAPLKARITRLERETPPIGSPTARAVAELLIKLAGQPEPWTDGSELADVNFPRLAEGLNLPVRNGGSDRDWLPAVLPGLLAMVSAKVAGQSKVCLWGNTPLGAPYHALACGLKSTKVFYYDPKVAWGYVGIPEVEPQGEGSQLLNWRVEERDDHTLVEFGIPGQIFDVKNLPLVIPPSVKTEKGIVISGKAPRWLTGAIARSYTKSGTSWVAVFEPGESSRTVSGKKWSELHPSHGPAVVVFSNDSQVPVGSVIPFPL</sequence>
<dbReference type="Proteomes" id="UP000176504">
    <property type="component" value="Unassembled WGS sequence"/>
</dbReference>
<dbReference type="Pfam" id="PF09620">
    <property type="entry name" value="Cas_csx3"/>
    <property type="match status" value="1"/>
</dbReference>
<evidence type="ECO:0000313" key="1">
    <source>
        <dbReference type="EMBL" id="OGC55550.1"/>
    </source>
</evidence>
<comment type="caution">
    <text evidence="1">The sequence shown here is derived from an EMBL/GenBank/DDBJ whole genome shotgun (WGS) entry which is preliminary data.</text>
</comment>
<evidence type="ECO:0000313" key="2">
    <source>
        <dbReference type="Proteomes" id="UP000176504"/>
    </source>
</evidence>
<dbReference type="InterPro" id="IPR013409">
    <property type="entry name" value="CRISPR-assoc_prot_Crn3/Csx3"/>
</dbReference>